<keyword evidence="4" id="KW-1185">Reference proteome</keyword>
<evidence type="ECO:0000256" key="1">
    <source>
        <dbReference type="PROSITE-ProRule" id="PRU00176"/>
    </source>
</evidence>
<dbReference type="Proteomes" id="UP000325081">
    <property type="component" value="Unassembled WGS sequence"/>
</dbReference>
<organism evidence="3 4">
    <name type="scientific">Striga asiatica</name>
    <name type="common">Asiatic witchweed</name>
    <name type="synonym">Buchnera asiatica</name>
    <dbReference type="NCBI Taxonomy" id="4170"/>
    <lineage>
        <taxon>Eukaryota</taxon>
        <taxon>Viridiplantae</taxon>
        <taxon>Streptophyta</taxon>
        <taxon>Embryophyta</taxon>
        <taxon>Tracheophyta</taxon>
        <taxon>Spermatophyta</taxon>
        <taxon>Magnoliopsida</taxon>
        <taxon>eudicotyledons</taxon>
        <taxon>Gunneridae</taxon>
        <taxon>Pentapetalae</taxon>
        <taxon>asterids</taxon>
        <taxon>lamiids</taxon>
        <taxon>Lamiales</taxon>
        <taxon>Orobanchaceae</taxon>
        <taxon>Buchnereae</taxon>
        <taxon>Striga</taxon>
    </lineage>
</organism>
<dbReference type="OrthoDB" id="439808at2759"/>
<gene>
    <name evidence="3" type="ORF">STAS_17434</name>
</gene>
<feature type="domain" description="RRM" evidence="2">
    <location>
        <begin position="1"/>
        <end position="40"/>
    </location>
</feature>
<dbReference type="InterPro" id="IPR035979">
    <property type="entry name" value="RBD_domain_sf"/>
</dbReference>
<proteinExistence type="predicted"/>
<sequence>MSRGFGFIMFNNEQVMRYVIKAMNGKELDGRDISVNEVHSRAATMVGRVVMPTTVGMVAAVALVMTDMRVGVAASTEKWRRSGSENSVLYVCAVCACVCGEGGRGRRT</sequence>
<dbReference type="AlphaFoldDB" id="A0A5A7Q706"/>
<reference evidence="4" key="1">
    <citation type="journal article" date="2019" name="Curr. Biol.">
        <title>Genome Sequence of Striga asiatica Provides Insight into the Evolution of Plant Parasitism.</title>
        <authorList>
            <person name="Yoshida S."/>
            <person name="Kim S."/>
            <person name="Wafula E.K."/>
            <person name="Tanskanen J."/>
            <person name="Kim Y.M."/>
            <person name="Honaas L."/>
            <person name="Yang Z."/>
            <person name="Spallek T."/>
            <person name="Conn C.E."/>
            <person name="Ichihashi Y."/>
            <person name="Cheong K."/>
            <person name="Cui S."/>
            <person name="Der J.P."/>
            <person name="Gundlach H."/>
            <person name="Jiao Y."/>
            <person name="Hori C."/>
            <person name="Ishida J.K."/>
            <person name="Kasahara H."/>
            <person name="Kiba T."/>
            <person name="Kim M.S."/>
            <person name="Koo N."/>
            <person name="Laohavisit A."/>
            <person name="Lee Y.H."/>
            <person name="Lumba S."/>
            <person name="McCourt P."/>
            <person name="Mortimer J.C."/>
            <person name="Mutuku J.M."/>
            <person name="Nomura T."/>
            <person name="Sasaki-Sekimoto Y."/>
            <person name="Seto Y."/>
            <person name="Wang Y."/>
            <person name="Wakatake T."/>
            <person name="Sakakibara H."/>
            <person name="Demura T."/>
            <person name="Yamaguchi S."/>
            <person name="Yoneyama K."/>
            <person name="Manabe R.I."/>
            <person name="Nelson D.C."/>
            <person name="Schulman A.H."/>
            <person name="Timko M.P."/>
            <person name="dePamphilis C.W."/>
            <person name="Choi D."/>
            <person name="Shirasu K."/>
        </authorList>
    </citation>
    <scope>NUCLEOTIDE SEQUENCE [LARGE SCALE GENOMIC DNA]</scope>
    <source>
        <strain evidence="4">cv. UVA1</strain>
    </source>
</reference>
<dbReference type="Gene3D" id="3.30.70.330">
    <property type="match status" value="1"/>
</dbReference>
<dbReference type="Pfam" id="PF00076">
    <property type="entry name" value="RRM_1"/>
    <property type="match status" value="1"/>
</dbReference>
<evidence type="ECO:0000259" key="2">
    <source>
        <dbReference type="PROSITE" id="PS50102"/>
    </source>
</evidence>
<name>A0A5A7Q706_STRAF</name>
<dbReference type="GO" id="GO:0003723">
    <property type="term" value="F:RNA binding"/>
    <property type="evidence" value="ECO:0007669"/>
    <property type="project" value="UniProtKB-UniRule"/>
</dbReference>
<dbReference type="EMBL" id="BKCP01005960">
    <property type="protein sequence ID" value="GER40748.1"/>
    <property type="molecule type" value="Genomic_DNA"/>
</dbReference>
<comment type="caution">
    <text evidence="3">The sequence shown here is derived from an EMBL/GenBank/DDBJ whole genome shotgun (WGS) entry which is preliminary data.</text>
</comment>
<evidence type="ECO:0000313" key="4">
    <source>
        <dbReference type="Proteomes" id="UP000325081"/>
    </source>
</evidence>
<keyword evidence="1" id="KW-0694">RNA-binding</keyword>
<dbReference type="PROSITE" id="PS50102">
    <property type="entry name" value="RRM"/>
    <property type="match status" value="1"/>
</dbReference>
<dbReference type="InterPro" id="IPR000504">
    <property type="entry name" value="RRM_dom"/>
</dbReference>
<accession>A0A5A7Q706</accession>
<evidence type="ECO:0000313" key="3">
    <source>
        <dbReference type="EMBL" id="GER40748.1"/>
    </source>
</evidence>
<dbReference type="InterPro" id="IPR012677">
    <property type="entry name" value="Nucleotide-bd_a/b_plait_sf"/>
</dbReference>
<dbReference type="SUPFAM" id="SSF54928">
    <property type="entry name" value="RNA-binding domain, RBD"/>
    <property type="match status" value="1"/>
</dbReference>
<protein>
    <submittedName>
        <fullName evidence="3">Glycine rich RNA binding protein</fullName>
    </submittedName>
</protein>